<dbReference type="FunFam" id="2.10.310.10:FF:000001">
    <property type="entry name" value="Serpin family A member 1"/>
    <property type="match status" value="1"/>
</dbReference>
<dbReference type="FunFam" id="3.30.497.10:FF:000001">
    <property type="entry name" value="Serine protease inhibitor"/>
    <property type="match status" value="1"/>
</dbReference>
<dbReference type="Gene3D" id="2.30.39.10">
    <property type="entry name" value="Alpha-1-antitrypsin, domain 1"/>
    <property type="match status" value="1"/>
</dbReference>
<evidence type="ECO:0000256" key="4">
    <source>
        <dbReference type="ARBA" id="ARBA00022900"/>
    </source>
</evidence>
<reference evidence="10" key="1">
    <citation type="thesis" date="2020" institute="ProQuest LLC" country="789 East Eisenhower Parkway, Ann Arbor, MI, USA">
        <title>Comparative Genomics and Chromosome Evolution.</title>
        <authorList>
            <person name="Mudd A.B."/>
        </authorList>
    </citation>
    <scope>NUCLEOTIDE SEQUENCE</scope>
    <source>
        <strain evidence="10">Female2</strain>
        <tissue evidence="10">Blood</tissue>
    </source>
</reference>
<feature type="compositionally biased region" description="Basic residues" evidence="7">
    <location>
        <begin position="37"/>
        <end position="58"/>
    </location>
</feature>
<feature type="domain" description="Serpin" evidence="9">
    <location>
        <begin position="78"/>
        <end position="434"/>
    </location>
</feature>
<dbReference type="SUPFAM" id="SSF56574">
    <property type="entry name" value="Serpins"/>
    <property type="match status" value="1"/>
</dbReference>
<dbReference type="GO" id="GO:0004867">
    <property type="term" value="F:serine-type endopeptidase inhibitor activity"/>
    <property type="evidence" value="ECO:0007669"/>
    <property type="project" value="UniProtKB-KW"/>
</dbReference>
<sequence length="436" mass="49651">MRFYFLVISIALLYAVFADHHSHDKDGNHKDHDHKGHGDHHHHDHHHGKEKHHHHHHNHSEESMACHKLSPFNSKFAFNLFRQVAAEHPSENIFFSPVSISTAFAMLSLGAKGATLSQILEGLSFNASEISEEEIHPGFQHLLHMLNDPHSELQLESGNALFVADDFKPLQKFLDDVKKFYESEAFSTDFKNEEEAKKLINDYVEKKTHGKIAELLKSVNPQSVLLLINYIYFRGKWEKPFEVEFTKDGDFHVDNETVVTVPMMSKNGRFNVAYDKEHGCTVVEIPYKGNATSLFILPDEGKLQQVEEALNKPTIKSWKKLFHYQSIDLKIPKFSISATLDLKEELTKMGVTDVFSDRSDLSGIVESPPLKVSKAIHKAVLSIDEKGTEAAGTTAIEIMPMSLPMRYSFDRPFLVVIYDLETRNSLFLGRIVNPNK</sequence>
<keyword evidence="3 8" id="KW-0732">Signal</keyword>
<dbReference type="AlphaFoldDB" id="A0A8T2K3G0"/>
<dbReference type="InterPro" id="IPR036186">
    <property type="entry name" value="Serpin_sf"/>
</dbReference>
<feature type="compositionally biased region" description="Basic and acidic residues" evidence="7">
    <location>
        <begin position="24"/>
        <end position="36"/>
    </location>
</feature>
<dbReference type="PANTHER" id="PTHR11461">
    <property type="entry name" value="SERINE PROTEASE INHIBITOR, SERPIN"/>
    <property type="match status" value="1"/>
</dbReference>
<evidence type="ECO:0000256" key="2">
    <source>
        <dbReference type="ARBA" id="ARBA00022690"/>
    </source>
</evidence>
<dbReference type="SMART" id="SM00093">
    <property type="entry name" value="SERPIN"/>
    <property type="match status" value="1"/>
</dbReference>
<keyword evidence="11" id="KW-1185">Reference proteome</keyword>
<dbReference type="FunFam" id="2.30.39.10:FF:000003">
    <property type="entry name" value="alpha-1-antitrypsin isoform X1"/>
    <property type="match status" value="1"/>
</dbReference>
<name>A0A8T2K3G0_9PIPI</name>
<dbReference type="PRINTS" id="PR00780">
    <property type="entry name" value="LEUSERPINII"/>
</dbReference>
<evidence type="ECO:0000256" key="5">
    <source>
        <dbReference type="ARBA" id="ARBA00023180"/>
    </source>
</evidence>
<dbReference type="OrthoDB" id="671595at2759"/>
<evidence type="ECO:0000313" key="10">
    <source>
        <dbReference type="EMBL" id="KAG8449076.1"/>
    </source>
</evidence>
<evidence type="ECO:0000256" key="3">
    <source>
        <dbReference type="ARBA" id="ARBA00022729"/>
    </source>
</evidence>
<dbReference type="Gene3D" id="2.10.310.10">
    <property type="entry name" value="Serpins superfamily"/>
    <property type="match status" value="1"/>
</dbReference>
<protein>
    <recommendedName>
        <fullName evidence="9">Serpin domain-containing protein</fullName>
    </recommendedName>
</protein>
<keyword evidence="5" id="KW-0325">Glycoprotein</keyword>
<evidence type="ECO:0000256" key="6">
    <source>
        <dbReference type="RuleBase" id="RU000411"/>
    </source>
</evidence>
<dbReference type="Gene3D" id="3.30.497.10">
    <property type="entry name" value="Antithrombin, subunit I, domain 2"/>
    <property type="match status" value="1"/>
</dbReference>
<evidence type="ECO:0000256" key="8">
    <source>
        <dbReference type="SAM" id="SignalP"/>
    </source>
</evidence>
<organism evidence="10 11">
    <name type="scientific">Hymenochirus boettgeri</name>
    <name type="common">Congo dwarf clawed frog</name>
    <dbReference type="NCBI Taxonomy" id="247094"/>
    <lineage>
        <taxon>Eukaryota</taxon>
        <taxon>Metazoa</taxon>
        <taxon>Chordata</taxon>
        <taxon>Craniata</taxon>
        <taxon>Vertebrata</taxon>
        <taxon>Euteleostomi</taxon>
        <taxon>Amphibia</taxon>
        <taxon>Batrachia</taxon>
        <taxon>Anura</taxon>
        <taxon>Pipoidea</taxon>
        <taxon>Pipidae</taxon>
        <taxon>Pipinae</taxon>
        <taxon>Hymenochirus</taxon>
    </lineage>
</organism>
<proteinExistence type="inferred from homology"/>
<feature type="region of interest" description="Disordered" evidence="7">
    <location>
        <begin position="24"/>
        <end position="64"/>
    </location>
</feature>
<dbReference type="Proteomes" id="UP000812440">
    <property type="component" value="Chromosome 8_10"/>
</dbReference>
<dbReference type="InterPro" id="IPR023796">
    <property type="entry name" value="Serpin_dom"/>
</dbReference>
<keyword evidence="4" id="KW-0722">Serine protease inhibitor</keyword>
<dbReference type="PANTHER" id="PTHR11461:SF165">
    <property type="entry name" value="ALPHA-1-ANTITRYPSIN"/>
    <property type="match status" value="1"/>
</dbReference>
<dbReference type="EMBL" id="JAACNH010000003">
    <property type="protein sequence ID" value="KAG8449076.1"/>
    <property type="molecule type" value="Genomic_DNA"/>
</dbReference>
<evidence type="ECO:0000313" key="11">
    <source>
        <dbReference type="Proteomes" id="UP000812440"/>
    </source>
</evidence>
<evidence type="ECO:0000256" key="1">
    <source>
        <dbReference type="ARBA" id="ARBA00009500"/>
    </source>
</evidence>
<feature type="signal peptide" evidence="8">
    <location>
        <begin position="1"/>
        <end position="18"/>
    </location>
</feature>
<gene>
    <name evidence="10" type="ORF">GDO86_015939</name>
</gene>
<feature type="chain" id="PRO_5035720439" description="Serpin domain-containing protein" evidence="8">
    <location>
        <begin position="19"/>
        <end position="436"/>
    </location>
</feature>
<evidence type="ECO:0000259" key="9">
    <source>
        <dbReference type="SMART" id="SM00093"/>
    </source>
</evidence>
<accession>A0A8T2K3G0</accession>
<comment type="caution">
    <text evidence="10">The sequence shown here is derived from an EMBL/GenBank/DDBJ whole genome shotgun (WGS) entry which is preliminary data.</text>
</comment>
<comment type="similarity">
    <text evidence="1 6">Belongs to the serpin family.</text>
</comment>
<keyword evidence="2" id="KW-0646">Protease inhibitor</keyword>
<dbReference type="InterPro" id="IPR000215">
    <property type="entry name" value="Serpin_fam"/>
</dbReference>
<evidence type="ECO:0000256" key="7">
    <source>
        <dbReference type="SAM" id="MobiDB-lite"/>
    </source>
</evidence>
<dbReference type="Pfam" id="PF00079">
    <property type="entry name" value="Serpin"/>
    <property type="match status" value="1"/>
</dbReference>
<dbReference type="GO" id="GO:0005615">
    <property type="term" value="C:extracellular space"/>
    <property type="evidence" value="ECO:0007669"/>
    <property type="project" value="InterPro"/>
</dbReference>
<dbReference type="InterPro" id="IPR042178">
    <property type="entry name" value="Serpin_sf_1"/>
</dbReference>
<dbReference type="InterPro" id="IPR042185">
    <property type="entry name" value="Serpin_sf_2"/>
</dbReference>
<dbReference type="InterPro" id="IPR023795">
    <property type="entry name" value="Serpin_CS"/>
</dbReference>
<dbReference type="PROSITE" id="PS00284">
    <property type="entry name" value="SERPIN"/>
    <property type="match status" value="1"/>
</dbReference>